<dbReference type="Pfam" id="PF07253">
    <property type="entry name" value="Gypsy"/>
    <property type="match status" value="1"/>
</dbReference>
<name>A0A034WCF2_BACDO</name>
<dbReference type="AlphaFoldDB" id="A0A034WCF2"/>
<dbReference type="OrthoDB" id="6118231at2759"/>
<protein>
    <submittedName>
        <fullName evidence="1">Retrovirus-related Env polyprotein from transposon gypsy</fullName>
    </submittedName>
</protein>
<proteinExistence type="predicted"/>
<gene>
    <name evidence="1" type="primary">ENV1</name>
</gene>
<reference evidence="1" key="1">
    <citation type="journal article" date="2014" name="BMC Genomics">
        <title>Characterizing the developmental transcriptome of the oriental fruit fly, Bactrocera dorsalis (Diptera: Tephritidae) through comparative genomic analysis with Drosophila melanogaster utilizing modENCODE datasets.</title>
        <authorList>
            <person name="Geib S.M."/>
            <person name="Calla B."/>
            <person name="Hall B."/>
            <person name="Hou S."/>
            <person name="Manoukis N.C."/>
        </authorList>
    </citation>
    <scope>NUCLEOTIDE SEQUENCE</scope>
    <source>
        <strain evidence="1">Punador</strain>
    </source>
</reference>
<dbReference type="EMBL" id="GAKP01006583">
    <property type="protein sequence ID" value="JAC52369.1"/>
    <property type="molecule type" value="Transcribed_RNA"/>
</dbReference>
<organism evidence="1">
    <name type="scientific">Bactrocera dorsalis</name>
    <name type="common">Oriental fruit fly</name>
    <name type="synonym">Dacus dorsalis</name>
    <dbReference type="NCBI Taxonomy" id="27457"/>
    <lineage>
        <taxon>Eukaryota</taxon>
        <taxon>Metazoa</taxon>
        <taxon>Ecdysozoa</taxon>
        <taxon>Arthropoda</taxon>
        <taxon>Hexapoda</taxon>
        <taxon>Insecta</taxon>
        <taxon>Pterygota</taxon>
        <taxon>Neoptera</taxon>
        <taxon>Endopterygota</taxon>
        <taxon>Diptera</taxon>
        <taxon>Brachycera</taxon>
        <taxon>Muscomorpha</taxon>
        <taxon>Tephritoidea</taxon>
        <taxon>Tephritidae</taxon>
        <taxon>Bactrocera</taxon>
        <taxon>Bactrocera</taxon>
    </lineage>
</organism>
<evidence type="ECO:0000313" key="1">
    <source>
        <dbReference type="EMBL" id="JAC52369.1"/>
    </source>
</evidence>
<dbReference type="InterPro" id="IPR009882">
    <property type="entry name" value="Gypsy"/>
</dbReference>
<sequence>MKSSYNLENQPETKILVNKIKTLNNQLIPNIYRPKRSINFLGSALKFITGTPDHDDLIEIKTSINMLIENNNKPKSINSQFKRILETLDPKAINENLIIAETYNELQTITNTINFAKITIFILAHLI</sequence>
<accession>A0A034WCF2</accession>